<gene>
    <name evidence="15" type="primary">LOC113510076</name>
</gene>
<organism evidence="14 15">
    <name type="scientific">Galleria mellonella</name>
    <name type="common">Greater wax moth</name>
    <dbReference type="NCBI Taxonomy" id="7137"/>
    <lineage>
        <taxon>Eukaryota</taxon>
        <taxon>Metazoa</taxon>
        <taxon>Ecdysozoa</taxon>
        <taxon>Arthropoda</taxon>
        <taxon>Hexapoda</taxon>
        <taxon>Insecta</taxon>
        <taxon>Pterygota</taxon>
        <taxon>Neoptera</taxon>
        <taxon>Endopterygota</taxon>
        <taxon>Lepidoptera</taxon>
        <taxon>Glossata</taxon>
        <taxon>Ditrysia</taxon>
        <taxon>Pyraloidea</taxon>
        <taxon>Pyralidae</taxon>
        <taxon>Galleriinae</taxon>
        <taxon>Galleria</taxon>
    </lineage>
</organism>
<dbReference type="GO" id="GO:0000978">
    <property type="term" value="F:RNA polymerase II cis-regulatory region sequence-specific DNA binding"/>
    <property type="evidence" value="ECO:0007669"/>
    <property type="project" value="TreeGrafter"/>
</dbReference>
<dbReference type="GO" id="GO:0006357">
    <property type="term" value="P:regulation of transcription by RNA polymerase II"/>
    <property type="evidence" value="ECO:0007669"/>
    <property type="project" value="TreeGrafter"/>
</dbReference>
<dbReference type="SUPFAM" id="SSF57667">
    <property type="entry name" value="beta-beta-alpha zinc fingers"/>
    <property type="match status" value="4"/>
</dbReference>
<dbReference type="FunCoup" id="A0A6J1WGL6">
    <property type="interactions" value="182"/>
</dbReference>
<evidence type="ECO:0000256" key="4">
    <source>
        <dbReference type="ARBA" id="ARBA00022737"/>
    </source>
</evidence>
<dbReference type="GO" id="GO:0008270">
    <property type="term" value="F:zinc ion binding"/>
    <property type="evidence" value="ECO:0007669"/>
    <property type="project" value="UniProtKB-KW"/>
</dbReference>
<keyword evidence="10" id="KW-0539">Nucleus</keyword>
<dbReference type="OrthoDB" id="6077919at2759"/>
<dbReference type="PANTHER" id="PTHR24390:SF79">
    <property type="entry name" value="ASPARAGINE-RICH ZINC FINGER PROTEIN AZF1"/>
    <property type="match status" value="1"/>
</dbReference>
<evidence type="ECO:0000256" key="1">
    <source>
        <dbReference type="ARBA" id="ARBA00004123"/>
    </source>
</evidence>
<name>A0A6J1WGL6_GALME</name>
<dbReference type="PANTHER" id="PTHR24390">
    <property type="entry name" value="ZINC FINGER PROTEIN"/>
    <property type="match status" value="1"/>
</dbReference>
<evidence type="ECO:0000256" key="10">
    <source>
        <dbReference type="ARBA" id="ARBA00023242"/>
    </source>
</evidence>
<dbReference type="GO" id="GO:0005634">
    <property type="term" value="C:nucleus"/>
    <property type="evidence" value="ECO:0007669"/>
    <property type="project" value="UniProtKB-SubCell"/>
</dbReference>
<evidence type="ECO:0000259" key="13">
    <source>
        <dbReference type="PROSITE" id="PS50157"/>
    </source>
</evidence>
<dbReference type="GO" id="GO:0003700">
    <property type="term" value="F:DNA-binding transcription factor activity"/>
    <property type="evidence" value="ECO:0007669"/>
    <property type="project" value="TreeGrafter"/>
</dbReference>
<dbReference type="Gene3D" id="3.30.160.60">
    <property type="entry name" value="Classic Zinc Finger"/>
    <property type="match status" value="6"/>
</dbReference>
<evidence type="ECO:0000313" key="15">
    <source>
        <dbReference type="RefSeq" id="XP_026749293.2"/>
    </source>
</evidence>
<comment type="subcellular location">
    <subcellularLocation>
        <location evidence="1">Nucleus</location>
    </subcellularLocation>
</comment>
<dbReference type="SMART" id="SM00355">
    <property type="entry name" value="ZnF_C2H2"/>
    <property type="match status" value="10"/>
</dbReference>
<dbReference type="AlphaFoldDB" id="A0A6J1WGL6"/>
<feature type="domain" description="C2H2-type" evidence="13">
    <location>
        <begin position="328"/>
        <end position="356"/>
    </location>
</feature>
<dbReference type="InParanoid" id="A0A6J1WGL6"/>
<evidence type="ECO:0000256" key="12">
    <source>
        <dbReference type="SAM" id="Coils"/>
    </source>
</evidence>
<dbReference type="KEGG" id="gmw:113510076"/>
<evidence type="ECO:0000256" key="8">
    <source>
        <dbReference type="ARBA" id="ARBA00023125"/>
    </source>
</evidence>
<dbReference type="Pfam" id="PF00096">
    <property type="entry name" value="zf-C2H2"/>
    <property type="match status" value="3"/>
</dbReference>
<keyword evidence="14" id="KW-1185">Reference proteome</keyword>
<keyword evidence="6" id="KW-0862">Zinc</keyword>
<keyword evidence="12" id="KW-0175">Coiled coil</keyword>
<dbReference type="Pfam" id="PF13912">
    <property type="entry name" value="zf-C2H2_6"/>
    <property type="match status" value="1"/>
</dbReference>
<evidence type="ECO:0000256" key="5">
    <source>
        <dbReference type="ARBA" id="ARBA00022771"/>
    </source>
</evidence>
<dbReference type="RefSeq" id="XP_026749293.2">
    <property type="nucleotide sequence ID" value="XM_026893492.3"/>
</dbReference>
<evidence type="ECO:0000256" key="3">
    <source>
        <dbReference type="ARBA" id="ARBA00022723"/>
    </source>
</evidence>
<reference evidence="15" key="1">
    <citation type="submission" date="2025-08" db="UniProtKB">
        <authorList>
            <consortium name="RefSeq"/>
        </authorList>
    </citation>
    <scope>IDENTIFICATION</scope>
    <source>
        <tissue evidence="15">Whole larvae</tissue>
    </source>
</reference>
<dbReference type="FunFam" id="3.30.160.60:FF:001480">
    <property type="entry name" value="Si:cabz01071911.3"/>
    <property type="match status" value="1"/>
</dbReference>
<feature type="domain" description="C2H2-type" evidence="13">
    <location>
        <begin position="270"/>
        <end position="298"/>
    </location>
</feature>
<proteinExistence type="inferred from homology"/>
<protein>
    <submittedName>
        <fullName evidence="15">Zinc finger protein 354B-like</fullName>
    </submittedName>
</protein>
<feature type="coiled-coil region" evidence="12">
    <location>
        <begin position="82"/>
        <end position="113"/>
    </location>
</feature>
<dbReference type="InterPro" id="IPR036236">
    <property type="entry name" value="Znf_C2H2_sf"/>
</dbReference>
<dbReference type="InterPro" id="IPR013087">
    <property type="entry name" value="Znf_C2H2_type"/>
</dbReference>
<dbReference type="Proteomes" id="UP001652740">
    <property type="component" value="Unplaced"/>
</dbReference>
<feature type="domain" description="C2H2-type" evidence="13">
    <location>
        <begin position="357"/>
        <end position="384"/>
    </location>
</feature>
<dbReference type="PROSITE" id="PS50157">
    <property type="entry name" value="ZINC_FINGER_C2H2_2"/>
    <property type="match status" value="7"/>
</dbReference>
<sequence length="441" mass="51056">MISVLLSDVNYLCLLHRMYGNPLNKLKREDVFLFIYVIVKMIPAKLLFCPQLLCVVEGMYSLSSDRCTATTPDVKGTALVKMEDVKYKSQKALKELEKHRQNLFEILKNSNATLIRGRAGIGYMCNYCSAQFPDPADLKIHTLETHDGEYHLGFAQRRGISEYIPKLDITGLRCKLCNKSIDSLESFKKHLIDDHKIHIHTNINNHIIPFKFNGDVLQCCICLALFEKFKILIGHMHSHYSNYVCNICFAGFVNRSALSRHSHNHKTGVFTCKYCEKGFNSLTKKVSHVRNAHTGKFYRCGYCNEVFKDYRLKEVHLTEAHGVPNPTVKCRACDKEFASKKAMKAHINYTHLMEKRRSCDYCDKQFYGSSGLKRHMLKHTGEKKFQCGVCLKSYGRKTTLREHMRIHNNDRRFKCDYCGQAFVQKCSWKAHIRSKHQDLVK</sequence>
<evidence type="ECO:0000256" key="7">
    <source>
        <dbReference type="ARBA" id="ARBA00023015"/>
    </source>
</evidence>
<dbReference type="Pfam" id="PF12874">
    <property type="entry name" value="zf-met"/>
    <property type="match status" value="1"/>
</dbReference>
<evidence type="ECO:0000256" key="11">
    <source>
        <dbReference type="PROSITE-ProRule" id="PRU00042"/>
    </source>
</evidence>
<evidence type="ECO:0000256" key="6">
    <source>
        <dbReference type="ARBA" id="ARBA00022833"/>
    </source>
</evidence>
<keyword evidence="7" id="KW-0805">Transcription regulation</keyword>
<keyword evidence="9" id="KW-0804">Transcription</keyword>
<comment type="similarity">
    <text evidence="2">Belongs to the krueppel C2H2-type zinc-finger protein family.</text>
</comment>
<accession>A0A6J1WGL6</accession>
<feature type="domain" description="C2H2-type" evidence="13">
    <location>
        <begin position="413"/>
        <end position="436"/>
    </location>
</feature>
<evidence type="ECO:0000313" key="14">
    <source>
        <dbReference type="Proteomes" id="UP001652740"/>
    </source>
</evidence>
<dbReference type="GeneID" id="113510076"/>
<keyword evidence="8" id="KW-0238">DNA-binding</keyword>
<keyword evidence="5 11" id="KW-0863">Zinc-finger</keyword>
<evidence type="ECO:0000256" key="2">
    <source>
        <dbReference type="ARBA" id="ARBA00006991"/>
    </source>
</evidence>
<evidence type="ECO:0000256" key="9">
    <source>
        <dbReference type="ARBA" id="ARBA00023163"/>
    </source>
</evidence>
<keyword evidence="4" id="KW-0677">Repeat</keyword>
<feature type="domain" description="C2H2-type" evidence="13">
    <location>
        <begin position="123"/>
        <end position="151"/>
    </location>
</feature>
<feature type="domain" description="C2H2-type" evidence="13">
    <location>
        <begin position="385"/>
        <end position="412"/>
    </location>
</feature>
<keyword evidence="3" id="KW-0479">Metal-binding</keyword>
<feature type="domain" description="C2H2-type" evidence="13">
    <location>
        <begin position="243"/>
        <end position="265"/>
    </location>
</feature>
<dbReference type="PROSITE" id="PS00028">
    <property type="entry name" value="ZINC_FINGER_C2H2_1"/>
    <property type="match status" value="8"/>
</dbReference>